<protein>
    <submittedName>
        <fullName evidence="2">Uncharacterized protein</fullName>
    </submittedName>
</protein>
<dbReference type="InterPro" id="IPR011042">
    <property type="entry name" value="6-blade_b-propeller_TolB-like"/>
</dbReference>
<keyword evidence="3" id="KW-1185">Reference proteome</keyword>
<reference evidence="2" key="1">
    <citation type="submission" date="2023-06" db="EMBL/GenBank/DDBJ databases">
        <authorList>
            <person name="Delattre M."/>
        </authorList>
    </citation>
    <scope>NUCLEOTIDE SEQUENCE</scope>
    <source>
        <strain evidence="2">AF72</strain>
    </source>
</reference>
<dbReference type="Proteomes" id="UP001177023">
    <property type="component" value="Unassembled WGS sequence"/>
</dbReference>
<dbReference type="Gene3D" id="2.120.10.30">
    <property type="entry name" value="TolB, C-terminal domain"/>
    <property type="match status" value="1"/>
</dbReference>
<dbReference type="SUPFAM" id="SSF63829">
    <property type="entry name" value="Calcium-dependent phosphotriesterase"/>
    <property type="match status" value="1"/>
</dbReference>
<organism evidence="2 3">
    <name type="scientific">Mesorhabditis spiculigera</name>
    <dbReference type="NCBI Taxonomy" id="96644"/>
    <lineage>
        <taxon>Eukaryota</taxon>
        <taxon>Metazoa</taxon>
        <taxon>Ecdysozoa</taxon>
        <taxon>Nematoda</taxon>
        <taxon>Chromadorea</taxon>
        <taxon>Rhabditida</taxon>
        <taxon>Rhabditina</taxon>
        <taxon>Rhabditomorpha</taxon>
        <taxon>Rhabditoidea</taxon>
        <taxon>Rhabditidae</taxon>
        <taxon>Mesorhabditinae</taxon>
        <taxon>Mesorhabditis</taxon>
    </lineage>
</organism>
<evidence type="ECO:0000313" key="2">
    <source>
        <dbReference type="EMBL" id="CAJ0576040.1"/>
    </source>
</evidence>
<feature type="region of interest" description="Disordered" evidence="1">
    <location>
        <begin position="234"/>
        <end position="271"/>
    </location>
</feature>
<gene>
    <name evidence="2" type="ORF">MSPICULIGERA_LOCUS14339</name>
</gene>
<evidence type="ECO:0000313" key="3">
    <source>
        <dbReference type="Proteomes" id="UP001177023"/>
    </source>
</evidence>
<dbReference type="EMBL" id="CATQJA010002642">
    <property type="protein sequence ID" value="CAJ0576040.1"/>
    <property type="molecule type" value="Genomic_DNA"/>
</dbReference>
<comment type="caution">
    <text evidence="2">The sequence shown here is derived from an EMBL/GenBank/DDBJ whole genome shotgun (WGS) entry which is preliminary data.</text>
</comment>
<feature type="region of interest" description="Disordered" evidence="1">
    <location>
        <begin position="173"/>
        <end position="192"/>
    </location>
</feature>
<feature type="region of interest" description="Disordered" evidence="1">
    <location>
        <begin position="584"/>
        <end position="605"/>
    </location>
</feature>
<feature type="non-terminal residue" evidence="2">
    <location>
        <position position="605"/>
    </location>
</feature>
<accession>A0AA36CXA6</accession>
<name>A0AA36CXA6_9BILA</name>
<evidence type="ECO:0000256" key="1">
    <source>
        <dbReference type="SAM" id="MobiDB-lite"/>
    </source>
</evidence>
<proteinExistence type="predicted"/>
<feature type="compositionally biased region" description="Low complexity" evidence="1">
    <location>
        <begin position="248"/>
        <end position="268"/>
    </location>
</feature>
<dbReference type="AlphaFoldDB" id="A0AA36CXA6"/>
<sequence length="605" mass="67504">MRGHSEHRSHAWKPEEIYNTCVQAIEGRCNRRTKVVHDYKIAIKEFLARVEIILINELSRALEQSNEPDRVLIGRLNRALSTSYLKDDRPSLYHVHSPSRPQWKTWNLDHEDPAKMAQIIEAAKELLRLPRAEIYEEDLLPNLRDRSEWDARAAAEVIAIQLGTHIHHDTASTAGLSRATTPDGRTLWSSDGDLKRRGISVDSISRRTSSGQLPLEPSVFVRDRPSVMSFREKSVPLEEAESPDHSLSSNTTPVPNSSPAPGSSSNPNGKFASFGENFLTRPICVQSFQLQGKPPMLALSDSCGGVYITTPEGEITDHILIKNSSASSVAVDEKNAIMYVSVMTAKGRSIHVFDMAKGNKKLDAIPCPKDPKIELSRTRWLTVGPRGHLFMTSGDNLKSALWVYMRSRKAWKTLKESRKSRYQYLSVAEDQSDYKAVVLLTCDAANNRLLLFVVDSQLSLINEYDLSVTYNLGQYISSPASAIVDKTGHLLIMDYANGKVQILLSGEKGVRKLREVTFLEPLQPQMALGLTVLGDYVYVACFSTREVRRTRYLENGKFRQFHPPAALADAAAAALRPKAILANGRSPMGERRANSVPRPPNTHIS</sequence>